<evidence type="ECO:0008006" key="4">
    <source>
        <dbReference type="Google" id="ProtNLM"/>
    </source>
</evidence>
<dbReference type="FunCoup" id="G2YI66">
    <property type="interactions" value="28"/>
</dbReference>
<accession>G2YI66</accession>
<organism evidence="2 3">
    <name type="scientific">Botryotinia fuckeliana (strain T4)</name>
    <name type="common">Noble rot fungus</name>
    <name type="synonym">Botrytis cinerea</name>
    <dbReference type="NCBI Taxonomy" id="999810"/>
    <lineage>
        <taxon>Eukaryota</taxon>
        <taxon>Fungi</taxon>
        <taxon>Dikarya</taxon>
        <taxon>Ascomycota</taxon>
        <taxon>Pezizomycotina</taxon>
        <taxon>Leotiomycetes</taxon>
        <taxon>Helotiales</taxon>
        <taxon>Sclerotiniaceae</taxon>
        <taxon>Botrytis</taxon>
    </lineage>
</organism>
<dbReference type="Pfam" id="PF13279">
    <property type="entry name" value="4HBT_2"/>
    <property type="match status" value="1"/>
</dbReference>
<dbReference type="InterPro" id="IPR029069">
    <property type="entry name" value="HotDog_dom_sf"/>
</dbReference>
<dbReference type="InterPro" id="IPR051490">
    <property type="entry name" value="THEM6_lcsJ_thioesterase"/>
</dbReference>
<dbReference type="SUPFAM" id="SSF54637">
    <property type="entry name" value="Thioesterase/thiol ester dehydrase-isomerase"/>
    <property type="match status" value="1"/>
</dbReference>
<evidence type="ECO:0000313" key="2">
    <source>
        <dbReference type="EMBL" id="CCD51403.1"/>
    </source>
</evidence>
<dbReference type="eggNOG" id="KOG4366">
    <property type="taxonomic scope" value="Eukaryota"/>
</dbReference>
<dbReference type="HOGENOM" id="CLU_040660_0_1_1"/>
<dbReference type="EMBL" id="FQ790337">
    <property type="protein sequence ID" value="CCD51403.1"/>
    <property type="molecule type" value="Genomic_DNA"/>
</dbReference>
<name>G2YI66_BOTF4</name>
<dbReference type="AlphaFoldDB" id="G2YI66"/>
<dbReference type="PANTHER" id="PTHR12475:SF4">
    <property type="entry name" value="PROTEIN THEM6"/>
    <property type="match status" value="1"/>
</dbReference>
<dbReference type="PANTHER" id="PTHR12475">
    <property type="match status" value="1"/>
</dbReference>
<gene>
    <name evidence="2" type="ORF">BofuT4_P017090.1</name>
</gene>
<sequence length="380" mass="41905">MSQQFLAMLQLRRPKARFEVNDAMASFLPLKSLVFATGIAVTIGVFHTSVQNLIINTVTGPGSYSRIAIAILLLGNLKNLPGVWHTQYRVLKGLFQHVIFSKRYIPAELGPASLFLPIINPSHSTLWECDYNAHKSNSTYFSDLDVTRAHLVACLLQPGIDALRNNKKTGLVLDANGKKMRGRWGIILGGTSCSFRKEVAPYGSYEMWSRLLCWDKKWIYIVTHFVKKGKVKPKGYVLGDGSWFGGRNARFVAQEEEADNIEEKYILATGISKYVIKLGRMTIHPEVLLASSGLLPEKPGGWATMSVSGESTALLVGEAAKAKDKQNEIAEGPGAWTWEKTVAENEKGLKYAEHFAALEGLTAEFSGSKAPALGKFKDLL</sequence>
<proteinExistence type="inferred from homology"/>
<protein>
    <recommendedName>
        <fullName evidence="4">Capsule polysaccharide biosynthesis protein</fullName>
    </recommendedName>
</protein>
<evidence type="ECO:0000313" key="3">
    <source>
        <dbReference type="Proteomes" id="UP000008177"/>
    </source>
</evidence>
<reference evidence="3" key="1">
    <citation type="journal article" date="2011" name="PLoS Genet.">
        <title>Genomic analysis of the necrotrophic fungal pathogens Sclerotinia sclerotiorum and Botrytis cinerea.</title>
        <authorList>
            <person name="Amselem J."/>
            <person name="Cuomo C.A."/>
            <person name="van Kan J.A."/>
            <person name="Viaud M."/>
            <person name="Benito E.P."/>
            <person name="Couloux A."/>
            <person name="Coutinho P.M."/>
            <person name="de Vries R.P."/>
            <person name="Dyer P.S."/>
            <person name="Fillinger S."/>
            <person name="Fournier E."/>
            <person name="Gout L."/>
            <person name="Hahn M."/>
            <person name="Kohn L."/>
            <person name="Lapalu N."/>
            <person name="Plummer K.M."/>
            <person name="Pradier J.M."/>
            <person name="Quevillon E."/>
            <person name="Sharon A."/>
            <person name="Simon A."/>
            <person name="ten Have A."/>
            <person name="Tudzynski B."/>
            <person name="Tudzynski P."/>
            <person name="Wincker P."/>
            <person name="Andrew M."/>
            <person name="Anthouard V."/>
            <person name="Beever R.E."/>
            <person name="Beffa R."/>
            <person name="Benoit I."/>
            <person name="Bouzid O."/>
            <person name="Brault B."/>
            <person name="Chen Z."/>
            <person name="Choquer M."/>
            <person name="Collemare J."/>
            <person name="Cotton P."/>
            <person name="Danchin E.G."/>
            <person name="Da Silva C."/>
            <person name="Gautier A."/>
            <person name="Giraud C."/>
            <person name="Giraud T."/>
            <person name="Gonzalez C."/>
            <person name="Grossetete S."/>
            <person name="Guldener U."/>
            <person name="Henrissat B."/>
            <person name="Howlett B.J."/>
            <person name="Kodira C."/>
            <person name="Kretschmer M."/>
            <person name="Lappartient A."/>
            <person name="Leroch M."/>
            <person name="Levis C."/>
            <person name="Mauceli E."/>
            <person name="Neuveglise C."/>
            <person name="Oeser B."/>
            <person name="Pearson M."/>
            <person name="Poulain J."/>
            <person name="Poussereau N."/>
            <person name="Quesneville H."/>
            <person name="Rascle C."/>
            <person name="Schumacher J."/>
            <person name="Segurens B."/>
            <person name="Sexton A."/>
            <person name="Silva E."/>
            <person name="Sirven C."/>
            <person name="Soanes D.M."/>
            <person name="Talbot N.J."/>
            <person name="Templeton M."/>
            <person name="Yandava C."/>
            <person name="Yarden O."/>
            <person name="Zeng Q."/>
            <person name="Rollins J.A."/>
            <person name="Lebrun M.H."/>
            <person name="Dickman M."/>
        </authorList>
    </citation>
    <scope>NUCLEOTIDE SEQUENCE [LARGE SCALE GENOMIC DNA]</scope>
    <source>
        <strain evidence="3">T4</strain>
    </source>
</reference>
<dbReference type="Proteomes" id="UP000008177">
    <property type="component" value="Unplaced contigs"/>
</dbReference>
<evidence type="ECO:0000256" key="1">
    <source>
        <dbReference type="ARBA" id="ARBA00038476"/>
    </source>
</evidence>
<dbReference type="OrthoDB" id="265761at2759"/>
<comment type="similarity">
    <text evidence="1">Belongs to the lcsJ thioesterase family.</text>
</comment>
<dbReference type="InParanoid" id="G2YI66"/>